<feature type="compositionally biased region" description="Polar residues" evidence="1">
    <location>
        <begin position="534"/>
        <end position="543"/>
    </location>
</feature>
<proteinExistence type="predicted"/>
<feature type="compositionally biased region" description="Gly residues" evidence="1">
    <location>
        <begin position="767"/>
        <end position="777"/>
    </location>
</feature>
<dbReference type="Pfam" id="PF13779">
    <property type="entry name" value="DUF4175"/>
    <property type="match status" value="1"/>
</dbReference>
<name>U2Z2D9_9RHOB</name>
<feature type="transmembrane region" description="Helical" evidence="2">
    <location>
        <begin position="37"/>
        <end position="57"/>
    </location>
</feature>
<gene>
    <name evidence="3" type="ORF">MBELCI_1602</name>
</gene>
<feature type="region of interest" description="Disordered" evidence="1">
    <location>
        <begin position="626"/>
        <end position="718"/>
    </location>
</feature>
<comment type="caution">
    <text evidence="3">The sequence shown here is derived from an EMBL/GenBank/DDBJ whole genome shotgun (WGS) entry which is preliminary data.</text>
</comment>
<dbReference type="Proteomes" id="UP000016566">
    <property type="component" value="Unassembled WGS sequence"/>
</dbReference>
<accession>U2Z2D9</accession>
<feature type="compositionally biased region" description="Gly residues" evidence="1">
    <location>
        <begin position="651"/>
        <end position="662"/>
    </location>
</feature>
<feature type="compositionally biased region" description="Low complexity" evidence="1">
    <location>
        <begin position="631"/>
        <end position="647"/>
    </location>
</feature>
<feature type="transmembrane region" description="Helical" evidence="2">
    <location>
        <begin position="7"/>
        <end position="25"/>
    </location>
</feature>
<evidence type="ECO:0000313" key="3">
    <source>
        <dbReference type="EMBL" id="GAD55550.1"/>
    </source>
</evidence>
<keyword evidence="2" id="KW-0472">Membrane</keyword>
<feature type="compositionally biased region" description="Basic and acidic residues" evidence="1">
    <location>
        <begin position="744"/>
        <end position="757"/>
    </location>
</feature>
<organism evidence="3 4">
    <name type="scientific">Limimaricola cinnabarinus LL-001</name>
    <dbReference type="NCBI Taxonomy" id="1337093"/>
    <lineage>
        <taxon>Bacteria</taxon>
        <taxon>Pseudomonadati</taxon>
        <taxon>Pseudomonadota</taxon>
        <taxon>Alphaproteobacteria</taxon>
        <taxon>Rhodobacterales</taxon>
        <taxon>Paracoccaceae</taxon>
        <taxon>Limimaricola</taxon>
    </lineage>
</organism>
<dbReference type="AlphaFoldDB" id="U2Z2D9"/>
<feature type="transmembrane region" description="Helical" evidence="2">
    <location>
        <begin position="131"/>
        <end position="149"/>
    </location>
</feature>
<dbReference type="STRING" id="1337093.MBELCI_1602"/>
<evidence type="ECO:0000256" key="2">
    <source>
        <dbReference type="SAM" id="Phobius"/>
    </source>
</evidence>
<evidence type="ECO:0000256" key="1">
    <source>
        <dbReference type="SAM" id="MobiDB-lite"/>
    </source>
</evidence>
<feature type="region of interest" description="Disordered" evidence="1">
    <location>
        <begin position="585"/>
        <end position="611"/>
    </location>
</feature>
<reference evidence="3" key="1">
    <citation type="journal article" date="2013" name="Genome Announc.">
        <title>Draft Genome Sequence of Loktanella cinnabarina LL-001T, Isolated from Deep-Sea Floor Sediment.</title>
        <authorList>
            <person name="Nishi S."/>
            <person name="Tsubouchi T."/>
            <person name="Takaki Y."/>
            <person name="Koyanagi R."/>
            <person name="Satoh N."/>
            <person name="Maruyama T."/>
            <person name="Hatada Y."/>
        </authorList>
    </citation>
    <scope>NUCLEOTIDE SEQUENCE [LARGE SCALE GENOMIC DNA]</scope>
    <source>
        <strain evidence="3">LL-001</strain>
    </source>
</reference>
<keyword evidence="4" id="KW-1185">Reference proteome</keyword>
<evidence type="ECO:0000313" key="4">
    <source>
        <dbReference type="Proteomes" id="UP000016566"/>
    </source>
</evidence>
<dbReference type="eggNOG" id="COG0419">
    <property type="taxonomic scope" value="Bacteria"/>
</dbReference>
<protein>
    <submittedName>
        <fullName evidence="3">Methyl-accepting chemotaxis protein</fullName>
    </submittedName>
</protein>
<keyword evidence="2" id="KW-1133">Transmembrane helix</keyword>
<dbReference type="EMBL" id="BATB01000016">
    <property type="protein sequence ID" value="GAD55550.1"/>
    <property type="molecule type" value="Genomic_DNA"/>
</dbReference>
<sequence>MVAERLLRAFWPLWTVIALALAPLIAGWQDRLPVEAFWGWGVLAILGALGGLGWGLWRFRWPSRAAAIDRLDRSLPGRPVSALTDAQATGRGDVGAEALWAAHLARMRARSEDAPAARPDLRLAARDPFGLRYIALLFLVVALLFGSVWRLGSVGSLTPGGGDALAQGPVWEGWIEPPAHTGQPVLYLPDQPPGPLAVPVGSTITLRLYGQVGALTLSETVSGRTGEVPAASDPAQSFVVARDGEIRVNGPGGAEWQLRAIPDATPRVSVAGPVETAGLGQMTLPFRANDDHGVVSGSATITLDAQGVERRHGLSTAPDPRPALTVDLPMPYTGDRAEFEEILTGDFSEHPFANLPVRITLDVTDAAGQTGASEPYPTTLPGRRFFQPVARAVAEQRRDLLWSRANAGRVVDLLRAVSHRPDEVFPDRATYLRLRVALRRLDRAHRAPEGLSAETQEEIAQALWDLAVQLEDGTLADARARLQRAQERLAQAMRDGASADEIAELMDELRAATEDYLAMLAQNAQPPEDGTDEPQASQGESMQVTQDELQALMDRIQELMEEGRMAEAAELMEQLNRMMENLQVAQGEGGSGPPTPGQRSMQELQDSLRDQQELSDEAFRQLQDRFNGRDPGQQQGQGQPGQQSGQPPGQPGQGQPGQGQPGEGQNQQPGGKGSLADRQQALRDELARQRGALPRLGGEAGERAGAALDRAGRAMDEAEEALRADDLARAIDRQAEATEALRGAARELGEALARGDSETPDQPGQGAQPGDGAGGRDPLGRDTADRGGVGSQEDMLDGTDPARRAEELLGEIRRRAAERERSQAERDYLERLLDLF</sequence>
<feature type="region of interest" description="Disordered" evidence="1">
    <location>
        <begin position="524"/>
        <end position="543"/>
    </location>
</feature>
<keyword evidence="2" id="KW-0812">Transmembrane</keyword>
<dbReference type="InterPro" id="IPR012683">
    <property type="entry name" value="CHP02302_TM"/>
</dbReference>
<feature type="region of interest" description="Disordered" evidence="1">
    <location>
        <begin position="741"/>
        <end position="804"/>
    </location>
</feature>